<name>A0A4P9ZRA6_9FUNG</name>
<feature type="chain" id="PRO_5020690904" evidence="1">
    <location>
        <begin position="20"/>
        <end position="124"/>
    </location>
</feature>
<dbReference type="AlphaFoldDB" id="A0A4P9ZRA6"/>
<accession>A0A4P9ZRA6</accession>
<feature type="signal peptide" evidence="1">
    <location>
        <begin position="1"/>
        <end position="19"/>
    </location>
</feature>
<gene>
    <name evidence="2" type="ORF">BJ085DRAFT_27398</name>
</gene>
<proteinExistence type="predicted"/>
<organism evidence="2 3">
    <name type="scientific">Dimargaris cristalligena</name>
    <dbReference type="NCBI Taxonomy" id="215637"/>
    <lineage>
        <taxon>Eukaryota</taxon>
        <taxon>Fungi</taxon>
        <taxon>Fungi incertae sedis</taxon>
        <taxon>Zoopagomycota</taxon>
        <taxon>Kickxellomycotina</taxon>
        <taxon>Dimargaritomycetes</taxon>
        <taxon>Dimargaritales</taxon>
        <taxon>Dimargaritaceae</taxon>
        <taxon>Dimargaris</taxon>
    </lineage>
</organism>
<evidence type="ECO:0000256" key="1">
    <source>
        <dbReference type="SAM" id="SignalP"/>
    </source>
</evidence>
<dbReference type="Proteomes" id="UP000268162">
    <property type="component" value="Unassembled WGS sequence"/>
</dbReference>
<sequence>MKFVTAVAFVQAYVILSSAMPFSQPGEPNQQLTQSLFDDPSYYSPQLTTNLAYSDTTSLAPDTAQNDLPKYLLMDTRSASVANDPSAASTVSSNNTQDQGKSIMGYWSSFKNWSANKINSFKQS</sequence>
<evidence type="ECO:0000313" key="3">
    <source>
        <dbReference type="Proteomes" id="UP000268162"/>
    </source>
</evidence>
<reference evidence="3" key="1">
    <citation type="journal article" date="2018" name="Nat. Microbiol.">
        <title>Leveraging single-cell genomics to expand the fungal tree of life.</title>
        <authorList>
            <person name="Ahrendt S.R."/>
            <person name="Quandt C.A."/>
            <person name="Ciobanu D."/>
            <person name="Clum A."/>
            <person name="Salamov A."/>
            <person name="Andreopoulos B."/>
            <person name="Cheng J.F."/>
            <person name="Woyke T."/>
            <person name="Pelin A."/>
            <person name="Henrissat B."/>
            <person name="Reynolds N.K."/>
            <person name="Benny G.L."/>
            <person name="Smith M.E."/>
            <person name="James T.Y."/>
            <person name="Grigoriev I.V."/>
        </authorList>
    </citation>
    <scope>NUCLEOTIDE SEQUENCE [LARGE SCALE GENOMIC DNA]</scope>
    <source>
        <strain evidence="3">RSA 468</strain>
    </source>
</reference>
<dbReference type="EMBL" id="ML002727">
    <property type="protein sequence ID" value="RKP36056.1"/>
    <property type="molecule type" value="Genomic_DNA"/>
</dbReference>
<keyword evidence="1" id="KW-0732">Signal</keyword>
<evidence type="ECO:0000313" key="2">
    <source>
        <dbReference type="EMBL" id="RKP36056.1"/>
    </source>
</evidence>
<protein>
    <submittedName>
        <fullName evidence="2">Uncharacterized protein</fullName>
    </submittedName>
</protein>
<keyword evidence="3" id="KW-1185">Reference proteome</keyword>